<feature type="region of interest" description="Disordered" evidence="1">
    <location>
        <begin position="86"/>
        <end position="131"/>
    </location>
</feature>
<dbReference type="InterPro" id="IPR000477">
    <property type="entry name" value="RT_dom"/>
</dbReference>
<dbReference type="InterPro" id="IPR043502">
    <property type="entry name" value="DNA/RNA_pol_sf"/>
</dbReference>
<dbReference type="Gene3D" id="3.30.420.10">
    <property type="entry name" value="Ribonuclease H-like superfamily/Ribonuclease H"/>
    <property type="match status" value="1"/>
</dbReference>
<dbReference type="CDD" id="cd01647">
    <property type="entry name" value="RT_LTR"/>
    <property type="match status" value="1"/>
</dbReference>
<dbReference type="Pfam" id="PF17919">
    <property type="entry name" value="RT_RNaseH_2"/>
    <property type="match status" value="1"/>
</dbReference>
<dbReference type="PANTHER" id="PTHR37984:SF9">
    <property type="entry name" value="INTEGRASE CATALYTIC DOMAIN-CONTAINING PROTEIN"/>
    <property type="match status" value="1"/>
</dbReference>
<dbReference type="GO" id="GO:0015074">
    <property type="term" value="P:DNA integration"/>
    <property type="evidence" value="ECO:0007669"/>
    <property type="project" value="InterPro"/>
</dbReference>
<accession>A0A164XJ96</accession>
<feature type="region of interest" description="Disordered" evidence="1">
    <location>
        <begin position="1139"/>
        <end position="1173"/>
    </location>
</feature>
<feature type="compositionally biased region" description="Gly residues" evidence="1">
    <location>
        <begin position="86"/>
        <end position="127"/>
    </location>
</feature>
<dbReference type="STRING" id="35525.A0A164XJ96"/>
<dbReference type="InterPro" id="IPR012337">
    <property type="entry name" value="RNaseH-like_sf"/>
</dbReference>
<dbReference type="GO" id="GO:0042575">
    <property type="term" value="C:DNA polymerase complex"/>
    <property type="evidence" value="ECO:0007669"/>
    <property type="project" value="UniProtKB-ARBA"/>
</dbReference>
<evidence type="ECO:0000313" key="3">
    <source>
        <dbReference type="EMBL" id="KZS14299.1"/>
    </source>
</evidence>
<evidence type="ECO:0000259" key="2">
    <source>
        <dbReference type="PROSITE" id="PS50994"/>
    </source>
</evidence>
<sequence>MSRSGHHYNLRSSSRSGSKSTLPGAVQLPRHIAMSTVSDALDAAVAVTAAATAAAGRLHAIEQGQIQMTSQLAGIAQQLQTLLGGGASGSGSSSGTGGGGSGGGAGGGGGSGSAGGGGSGGGAGGGVTQRRRIDPSGLEKLHVDISLPQLRTWRNRWGDFCQLNQLAAYPVAEQTAGFRMVLDPAMQQIVEVALGILPTSALSPMDVLDRISTYIRSKRNIALDRVAFEECEQSATDSFDDFYIRLRNLAEADDLCATCLDTRMTTRVMARIRDTDTKRKFLALSPFPTSQQAINICRISLVPTAEDIQRIEGDIVKEFTAVFVQSGSLNCMERPEMIIELKNDAEPFYVNGDRPIPFADRLEVKRLLDEYETKGIIIPVTEASDWAAPLVVTRKADNSLRLCVDHTRLNRHVRRPTHPTRTPRDAVAEISGDAQFFTTFYAANGYFQIPLHPSSQHLTIIMTPWGIYKFLRASMGLCSSSDEYNRRADRAFQDVNDTVHVVDDLLRFDSSFPEHVAEVCAVLSAARSAGITFRLKKFKFARSQIQWVGFQIQQGGISADPDKLKAISDFPQPTNITELRSFMGLVEQITGFSTDVAAAKAPLPPLLSTRTTFVRTTDHDSAFSAVKKALVAPPVLAHFDPLLEGSLQVNASRKDGMGYVLLQLQGSTWKLVNANSRWCTDTESRYAIVELELTAVEWAMRKFRLYLLGLPIFQLVVDHQALVTILDKYTLDAVENPKLQRLKERLSPFIFTTTWRKGRHHAIPDALSRAPVNDPTAMHRTDDDVADSDAAEELPHFPDPMLDDLRVAAASDANYAELIAAIIDGFTVPRHQTASGVRQFWKIREDLSVDDGLVLFGRRIVVPKSARREFLLKLHAAYYAYINYTGHCPLHVLVNVDRLSGWPVVHQWPHDPSAREVTQAVIKNFVDFGVPVRMRSDNGPQFEAHRLQAKLRQWGVAWGNSTPHYPQSNGHAEAAVAAMKDVLAKILPSGVTSDDFAKGILEFRNTTRENGSSPAEMVFRHSLRSIIPAHRTSYATRWQTVMEAQELWDASVKFRYDENARPLAPLFIGTDVRIRDPKSKLWDRVGVVVGIGRYRSYRVKFANGSVLWRNRRLLRPMVAATRPIEDVIGQEAGSDIEDIWSDDNVPADGSPASSHPPPGRAINTAPPPLRRGERVHVQSCSMSEADLNIIFSVYSHISLS</sequence>
<keyword evidence="4" id="KW-1185">Reference proteome</keyword>
<feature type="region of interest" description="Disordered" evidence="1">
    <location>
        <begin position="1"/>
        <end position="23"/>
    </location>
</feature>
<dbReference type="CDD" id="cd09274">
    <property type="entry name" value="RNase_HI_RT_Ty3"/>
    <property type="match status" value="1"/>
</dbReference>
<comment type="caution">
    <text evidence="3">The sequence shown here is derived from an EMBL/GenBank/DDBJ whole genome shotgun (WGS) entry which is preliminary data.</text>
</comment>
<feature type="domain" description="Integrase catalytic" evidence="2">
    <location>
        <begin position="859"/>
        <end position="1022"/>
    </location>
</feature>
<evidence type="ECO:0000256" key="1">
    <source>
        <dbReference type="SAM" id="MobiDB-lite"/>
    </source>
</evidence>
<dbReference type="PROSITE" id="PS50994">
    <property type="entry name" value="INTEGRASE"/>
    <property type="match status" value="1"/>
</dbReference>
<dbReference type="Gene3D" id="3.10.10.10">
    <property type="entry name" value="HIV Type 1 Reverse Transcriptase, subunit A, domain 1"/>
    <property type="match status" value="1"/>
</dbReference>
<dbReference type="InterPro" id="IPR043128">
    <property type="entry name" value="Rev_trsase/Diguanyl_cyclase"/>
</dbReference>
<dbReference type="InterPro" id="IPR041577">
    <property type="entry name" value="RT_RNaseH_2"/>
</dbReference>
<name>A0A164XJ96_9CRUS</name>
<dbReference type="GO" id="GO:0071897">
    <property type="term" value="P:DNA biosynthetic process"/>
    <property type="evidence" value="ECO:0007669"/>
    <property type="project" value="UniProtKB-ARBA"/>
</dbReference>
<feature type="compositionally biased region" description="Low complexity" evidence="1">
    <location>
        <begin position="11"/>
        <end position="20"/>
    </location>
</feature>
<feature type="compositionally biased region" description="Pro residues" evidence="1">
    <location>
        <begin position="1154"/>
        <end position="1169"/>
    </location>
</feature>
<protein>
    <recommendedName>
        <fullName evidence="2">Integrase catalytic domain-containing protein</fullName>
    </recommendedName>
</protein>
<dbReference type="GO" id="GO:0003676">
    <property type="term" value="F:nucleic acid binding"/>
    <property type="evidence" value="ECO:0007669"/>
    <property type="project" value="InterPro"/>
</dbReference>
<dbReference type="SUPFAM" id="SSF56672">
    <property type="entry name" value="DNA/RNA polymerases"/>
    <property type="match status" value="1"/>
</dbReference>
<dbReference type="EMBL" id="LRGB01000986">
    <property type="protein sequence ID" value="KZS14299.1"/>
    <property type="molecule type" value="Genomic_DNA"/>
</dbReference>
<organism evidence="3 4">
    <name type="scientific">Daphnia magna</name>
    <dbReference type="NCBI Taxonomy" id="35525"/>
    <lineage>
        <taxon>Eukaryota</taxon>
        <taxon>Metazoa</taxon>
        <taxon>Ecdysozoa</taxon>
        <taxon>Arthropoda</taxon>
        <taxon>Crustacea</taxon>
        <taxon>Branchiopoda</taxon>
        <taxon>Diplostraca</taxon>
        <taxon>Cladocera</taxon>
        <taxon>Anomopoda</taxon>
        <taxon>Daphniidae</taxon>
        <taxon>Daphnia</taxon>
    </lineage>
</organism>
<dbReference type="AlphaFoldDB" id="A0A164XJ96"/>
<dbReference type="SUPFAM" id="SSF53098">
    <property type="entry name" value="Ribonuclease H-like"/>
    <property type="match status" value="1"/>
</dbReference>
<evidence type="ECO:0000313" key="4">
    <source>
        <dbReference type="Proteomes" id="UP000076858"/>
    </source>
</evidence>
<dbReference type="Proteomes" id="UP000076858">
    <property type="component" value="Unassembled WGS sequence"/>
</dbReference>
<dbReference type="InterPro" id="IPR036397">
    <property type="entry name" value="RNaseH_sf"/>
</dbReference>
<dbReference type="InterPro" id="IPR001584">
    <property type="entry name" value="Integrase_cat-core"/>
</dbReference>
<dbReference type="PANTHER" id="PTHR37984">
    <property type="entry name" value="PROTEIN CBG26694"/>
    <property type="match status" value="1"/>
</dbReference>
<dbReference type="Pfam" id="PF00665">
    <property type="entry name" value="rve"/>
    <property type="match status" value="1"/>
</dbReference>
<dbReference type="InterPro" id="IPR050951">
    <property type="entry name" value="Retrovirus_Pol_polyprotein"/>
</dbReference>
<proteinExistence type="predicted"/>
<dbReference type="OrthoDB" id="6376200at2759"/>
<gene>
    <name evidence="3" type="ORF">APZ42_020375</name>
</gene>
<dbReference type="Gene3D" id="3.30.70.270">
    <property type="match status" value="2"/>
</dbReference>
<dbReference type="Pfam" id="PF00078">
    <property type="entry name" value="RVT_1"/>
    <property type="match status" value="1"/>
</dbReference>
<reference evidence="3 4" key="1">
    <citation type="submission" date="2016-03" db="EMBL/GenBank/DDBJ databases">
        <title>EvidentialGene: Evidence-directed Construction of Genes on Genomes.</title>
        <authorList>
            <person name="Gilbert D.G."/>
            <person name="Choi J.-H."/>
            <person name="Mockaitis K."/>
            <person name="Colbourne J."/>
            <person name="Pfrender M."/>
        </authorList>
    </citation>
    <scope>NUCLEOTIDE SEQUENCE [LARGE SCALE GENOMIC DNA]</scope>
    <source>
        <strain evidence="3 4">Xinb3</strain>
        <tissue evidence="3">Complete organism</tissue>
    </source>
</reference>